<evidence type="ECO:0000313" key="4">
    <source>
        <dbReference type="Proteomes" id="UP001519272"/>
    </source>
</evidence>
<dbReference type="Proteomes" id="UP001519272">
    <property type="component" value="Unassembled WGS sequence"/>
</dbReference>
<dbReference type="InterPro" id="IPR025748">
    <property type="entry name" value="PrcB_C_dom"/>
</dbReference>
<dbReference type="InterPro" id="IPR001119">
    <property type="entry name" value="SLH_dom"/>
</dbReference>
<feature type="chain" id="PRO_5045245586" description="SLH domain-containing protein" evidence="1">
    <location>
        <begin position="27"/>
        <end position="295"/>
    </location>
</feature>
<accession>A0ABS4FNB7</accession>
<feature type="domain" description="SLH" evidence="2">
    <location>
        <begin position="21"/>
        <end position="84"/>
    </location>
</feature>
<sequence>MRKSKFKVAAVLALSTSLLLSASASAFTDVTGEDAKITKALLDKGIIQGINNDIFAPNQKLTGAQGIQLIVKALDLKPKAASNDDLKMEKAPWYTNSLNILKDNGVELPAQFNPTAELSREAFVSILRKALYTTGNYPLVKMYIFITDESDITLDYSGDVQVMLLHKIATLDKEGKFHPKQSITRMEAAKMAYKANEFVRAFKEANEQLNDQVSFKTEKVSDAINKVIVTRENQPHPGYGIAVEKIEFTEPDQATIYYKLLDPDPDKMYIQVIMDSYTETYVSSQYKNIKLVQTP</sequence>
<protein>
    <recommendedName>
        <fullName evidence="2">SLH domain-containing protein</fullName>
    </recommendedName>
</protein>
<evidence type="ECO:0000259" key="2">
    <source>
        <dbReference type="PROSITE" id="PS51272"/>
    </source>
</evidence>
<dbReference type="PROSITE" id="PS51272">
    <property type="entry name" value="SLH"/>
    <property type="match status" value="1"/>
</dbReference>
<keyword evidence="1" id="KW-0732">Signal</keyword>
<dbReference type="EMBL" id="JAGGKG010000002">
    <property type="protein sequence ID" value="MBP1904076.1"/>
    <property type="molecule type" value="Genomic_DNA"/>
</dbReference>
<dbReference type="Pfam" id="PF14343">
    <property type="entry name" value="PrcB_C"/>
    <property type="match status" value="1"/>
</dbReference>
<dbReference type="RefSeq" id="WP_210087751.1">
    <property type="nucleotide sequence ID" value="NZ_JAGGKG010000002.1"/>
</dbReference>
<organism evidence="3 4">
    <name type="scientific">Paenibacillus turicensis</name>
    <dbReference type="NCBI Taxonomy" id="160487"/>
    <lineage>
        <taxon>Bacteria</taxon>
        <taxon>Bacillati</taxon>
        <taxon>Bacillota</taxon>
        <taxon>Bacilli</taxon>
        <taxon>Bacillales</taxon>
        <taxon>Paenibacillaceae</taxon>
        <taxon>Paenibacillus</taxon>
    </lineage>
</organism>
<feature type="signal peptide" evidence="1">
    <location>
        <begin position="1"/>
        <end position="26"/>
    </location>
</feature>
<reference evidence="3 4" key="1">
    <citation type="submission" date="2021-03" db="EMBL/GenBank/DDBJ databases">
        <title>Genomic Encyclopedia of Type Strains, Phase IV (KMG-IV): sequencing the most valuable type-strain genomes for metagenomic binning, comparative biology and taxonomic classification.</title>
        <authorList>
            <person name="Goeker M."/>
        </authorList>
    </citation>
    <scope>NUCLEOTIDE SEQUENCE [LARGE SCALE GENOMIC DNA]</scope>
    <source>
        <strain evidence="3 4">DSM 14349</strain>
    </source>
</reference>
<dbReference type="Pfam" id="PF00395">
    <property type="entry name" value="SLH"/>
    <property type="match status" value="1"/>
</dbReference>
<gene>
    <name evidence="3" type="ORF">J2Z32_000693</name>
</gene>
<proteinExistence type="predicted"/>
<comment type="caution">
    <text evidence="3">The sequence shown here is derived from an EMBL/GenBank/DDBJ whole genome shotgun (WGS) entry which is preliminary data.</text>
</comment>
<name>A0ABS4FNB7_9BACL</name>
<keyword evidence="4" id="KW-1185">Reference proteome</keyword>
<evidence type="ECO:0000313" key="3">
    <source>
        <dbReference type="EMBL" id="MBP1904076.1"/>
    </source>
</evidence>
<evidence type="ECO:0000256" key="1">
    <source>
        <dbReference type="SAM" id="SignalP"/>
    </source>
</evidence>